<sequence length="113" mass="12314">MSGQDTRQRHHVWSRTVRVLAGVVRWVGLIAAAILVAHIVLVMADASRANLLTAEVRGVAGVLALAFKSLFTLEDTKLGVLLNYGIAAVFWLVASSVVAKLIRRLRTARPTDR</sequence>
<dbReference type="AlphaFoldDB" id="A0A1H9XKY6"/>
<name>A0A1H9XKY6_9PSEU</name>
<dbReference type="RefSeq" id="WP_143073718.1">
    <property type="nucleotide sequence ID" value="NZ_FOGI01000016.1"/>
</dbReference>
<keyword evidence="1" id="KW-0472">Membrane</keyword>
<proteinExistence type="predicted"/>
<gene>
    <name evidence="2" type="ORF">SAMN04487818_116127</name>
</gene>
<dbReference type="EMBL" id="FOGI01000016">
    <property type="protein sequence ID" value="SES46850.1"/>
    <property type="molecule type" value="Genomic_DNA"/>
</dbReference>
<evidence type="ECO:0000256" key="1">
    <source>
        <dbReference type="SAM" id="Phobius"/>
    </source>
</evidence>
<protein>
    <submittedName>
        <fullName evidence="2">Uncharacterized protein</fullName>
    </submittedName>
</protein>
<keyword evidence="1" id="KW-0812">Transmembrane</keyword>
<reference evidence="3" key="1">
    <citation type="submission" date="2016-10" db="EMBL/GenBank/DDBJ databases">
        <authorList>
            <person name="Varghese N."/>
            <person name="Submissions S."/>
        </authorList>
    </citation>
    <scope>NUCLEOTIDE SEQUENCE [LARGE SCALE GENOMIC DNA]</scope>
    <source>
        <strain evidence="3">DSM 44260</strain>
    </source>
</reference>
<dbReference type="STRING" id="155974.SAMN04487818_116127"/>
<feature type="transmembrane region" description="Helical" evidence="1">
    <location>
        <begin position="23"/>
        <end position="44"/>
    </location>
</feature>
<evidence type="ECO:0000313" key="2">
    <source>
        <dbReference type="EMBL" id="SES46850.1"/>
    </source>
</evidence>
<evidence type="ECO:0000313" key="3">
    <source>
        <dbReference type="Proteomes" id="UP000199051"/>
    </source>
</evidence>
<keyword evidence="3" id="KW-1185">Reference proteome</keyword>
<keyword evidence="1" id="KW-1133">Transmembrane helix</keyword>
<feature type="transmembrane region" description="Helical" evidence="1">
    <location>
        <begin position="79"/>
        <end position="99"/>
    </location>
</feature>
<dbReference type="Proteomes" id="UP000199051">
    <property type="component" value="Unassembled WGS sequence"/>
</dbReference>
<organism evidence="2 3">
    <name type="scientific">Actinokineospora terrae</name>
    <dbReference type="NCBI Taxonomy" id="155974"/>
    <lineage>
        <taxon>Bacteria</taxon>
        <taxon>Bacillati</taxon>
        <taxon>Actinomycetota</taxon>
        <taxon>Actinomycetes</taxon>
        <taxon>Pseudonocardiales</taxon>
        <taxon>Pseudonocardiaceae</taxon>
        <taxon>Actinokineospora</taxon>
    </lineage>
</organism>
<accession>A0A1H9XKY6</accession>